<dbReference type="InterPro" id="IPR006439">
    <property type="entry name" value="HAD-SF_hydro_IA"/>
</dbReference>
<dbReference type="PANTHER" id="PTHR43434:SF26">
    <property type="entry name" value="PYROPHOSPHATASE PPAX"/>
    <property type="match status" value="1"/>
</dbReference>
<keyword evidence="1" id="KW-0378">Hydrolase</keyword>
<dbReference type="SFLD" id="SFLDS00003">
    <property type="entry name" value="Haloacid_Dehalogenase"/>
    <property type="match status" value="1"/>
</dbReference>
<dbReference type="GO" id="GO:0005829">
    <property type="term" value="C:cytosol"/>
    <property type="evidence" value="ECO:0007669"/>
    <property type="project" value="TreeGrafter"/>
</dbReference>
<dbReference type="KEGG" id="pdc:CDIF630_00581"/>
<dbReference type="RefSeq" id="WP_011860815.1">
    <property type="nucleotide sequence ID" value="NC_009089.1"/>
</dbReference>
<dbReference type="PANTHER" id="PTHR43434">
    <property type="entry name" value="PHOSPHOGLYCOLATE PHOSPHATASE"/>
    <property type="match status" value="1"/>
</dbReference>
<gene>
    <name evidence="1" type="ordered locus">CD630_04530</name>
</gene>
<dbReference type="SUPFAM" id="SSF56784">
    <property type="entry name" value="HAD-like"/>
    <property type="match status" value="1"/>
</dbReference>
<dbReference type="NCBIfam" id="TIGR01549">
    <property type="entry name" value="HAD-SF-IA-v1"/>
    <property type="match status" value="1"/>
</dbReference>
<evidence type="ECO:0000313" key="1">
    <source>
        <dbReference type="EMBL" id="CAJ67279.1"/>
    </source>
</evidence>
<protein>
    <submittedName>
        <fullName evidence="1">Hydrolase</fullName>
    </submittedName>
</protein>
<dbReference type="KEGG" id="cdf:CD630_04530"/>
<dbReference type="SFLD" id="SFLDG01129">
    <property type="entry name" value="C1.5:_HAD__Beta-PGM__Phosphata"/>
    <property type="match status" value="1"/>
</dbReference>
<dbReference type="BioCyc" id="PDIF272563:G12WB-564-MONOMER"/>
<sequence length="209" mass="24035">MDYKEIVFDVDNTLIDTEYAILHSLQDTIKQINRKIIPIKELSFALGITGEDALRYLKIEDITIALSMWDRNMEKYKNTVLVFKEIKEMLTEIIKLNIGIGIVTSKTHEEFRNDFLSFDIAPYFNTVVCSNDTLEHKPKAVPLLKYMELTKCQNNELLYIGDSIYDMQCAYRANVDFGLVKWGSGDRVSTVISFTTPLDLIRQLSVSSN</sequence>
<proteinExistence type="predicted"/>
<dbReference type="PATRIC" id="fig|272563.120.peg.478"/>
<dbReference type="InterPro" id="IPR041492">
    <property type="entry name" value="HAD_2"/>
</dbReference>
<dbReference type="Gene3D" id="3.40.50.1000">
    <property type="entry name" value="HAD superfamily/HAD-like"/>
    <property type="match status" value="1"/>
</dbReference>
<dbReference type="AlphaFoldDB" id="Q188P0"/>
<dbReference type="InterPro" id="IPR050155">
    <property type="entry name" value="HAD-like_hydrolase_sf"/>
</dbReference>
<name>Q188P0_CLOD6</name>
<dbReference type="Gene3D" id="1.10.150.240">
    <property type="entry name" value="Putative phosphatase, domain 2"/>
    <property type="match status" value="1"/>
</dbReference>
<dbReference type="eggNOG" id="COG0546">
    <property type="taxonomic scope" value="Bacteria"/>
</dbReference>
<dbReference type="PhylomeDB" id="Q188P0"/>
<dbReference type="OrthoDB" id="9807630at2"/>
<accession>Q188P0</accession>
<evidence type="ECO:0000313" key="2">
    <source>
        <dbReference type="Proteomes" id="UP000001978"/>
    </source>
</evidence>
<dbReference type="SMR" id="Q188P0"/>
<dbReference type="Proteomes" id="UP000001978">
    <property type="component" value="Chromosome"/>
</dbReference>
<dbReference type="DNASU" id="4913928"/>
<dbReference type="STRING" id="272563.CD630_04530"/>
<dbReference type="InterPro" id="IPR036412">
    <property type="entry name" value="HAD-like_sf"/>
</dbReference>
<organism evidence="1 2">
    <name type="scientific">Clostridioides difficile (strain 630)</name>
    <name type="common">Peptoclostridium difficile</name>
    <dbReference type="NCBI Taxonomy" id="272563"/>
    <lineage>
        <taxon>Bacteria</taxon>
        <taxon>Bacillati</taxon>
        <taxon>Bacillota</taxon>
        <taxon>Clostridia</taxon>
        <taxon>Peptostreptococcales</taxon>
        <taxon>Peptostreptococcaceae</taxon>
        <taxon>Clostridioides</taxon>
    </lineage>
</organism>
<dbReference type="Pfam" id="PF13419">
    <property type="entry name" value="HAD_2"/>
    <property type="match status" value="1"/>
</dbReference>
<reference evidence="1 2" key="1">
    <citation type="journal article" date="2006" name="Nat. Genet.">
        <title>The multidrug-resistant human pathogen Clostridium difficile has a highly mobile, mosaic genome.</title>
        <authorList>
            <person name="Sebaihia M."/>
            <person name="Wren B.W."/>
            <person name="Mullany P."/>
            <person name="Fairweather N.F."/>
            <person name="Minton N."/>
            <person name="Stabler R."/>
            <person name="Thomson N.R."/>
            <person name="Roberts A.P."/>
            <person name="Cerdeno-Tarraga A.M."/>
            <person name="Wang H."/>
            <person name="Holden M.T.G."/>
            <person name="Wright A."/>
            <person name="Churcher C."/>
            <person name="Quail M.A."/>
            <person name="Baker S."/>
            <person name="Bason N."/>
            <person name="Brooks K."/>
            <person name="Chillingworth T."/>
            <person name="Cronin A."/>
            <person name="Davis P."/>
            <person name="Dowd L."/>
            <person name="Fraser A."/>
            <person name="Feltwell T."/>
            <person name="Hance Z."/>
            <person name="Holroyd S."/>
            <person name="Jagels K."/>
            <person name="Moule S."/>
            <person name="Mungall K."/>
            <person name="Price C."/>
            <person name="Rabbinowitsch R."/>
            <person name="Sharp S."/>
            <person name="Simmonds M."/>
            <person name="Steven K."/>
            <person name="Unwin L."/>
            <person name="Whithead S."/>
            <person name="Dupuy B."/>
            <person name="Dougan G."/>
            <person name="Barrell B.and.Parkhill.J."/>
        </authorList>
    </citation>
    <scope>NUCLEOTIDE SEQUENCE [LARGE SCALE GENOMIC DNA]</scope>
    <source>
        <strain evidence="1 2">630</strain>
    </source>
</reference>
<dbReference type="GO" id="GO:0006281">
    <property type="term" value="P:DNA repair"/>
    <property type="evidence" value="ECO:0007669"/>
    <property type="project" value="TreeGrafter"/>
</dbReference>
<dbReference type="InterPro" id="IPR023214">
    <property type="entry name" value="HAD_sf"/>
</dbReference>
<dbReference type="InterPro" id="IPR023198">
    <property type="entry name" value="PGP-like_dom2"/>
</dbReference>
<dbReference type="EMBL" id="AM180355">
    <property type="protein sequence ID" value="CAJ67279.1"/>
    <property type="molecule type" value="Genomic_DNA"/>
</dbReference>
<dbReference type="EnsemblBacteria" id="CAJ67279">
    <property type="protein sequence ID" value="CAJ67279"/>
    <property type="gene ID" value="CD630_04530"/>
</dbReference>
<dbReference type="GO" id="GO:0008967">
    <property type="term" value="F:phosphoglycolate phosphatase activity"/>
    <property type="evidence" value="ECO:0007669"/>
    <property type="project" value="TreeGrafter"/>
</dbReference>